<feature type="transmembrane region" description="Helical" evidence="1">
    <location>
        <begin position="65"/>
        <end position="86"/>
    </location>
</feature>
<protein>
    <submittedName>
        <fullName evidence="2">ECF transporter S component</fullName>
    </submittedName>
</protein>
<gene>
    <name evidence="2" type="ORF">FN924_10060</name>
</gene>
<dbReference type="KEGG" id="aqt:FN924_10060"/>
<feature type="transmembrane region" description="Helical" evidence="1">
    <location>
        <begin position="6"/>
        <end position="23"/>
    </location>
</feature>
<evidence type="ECO:0000313" key="3">
    <source>
        <dbReference type="Proteomes" id="UP000315215"/>
    </source>
</evidence>
<proteinExistence type="predicted"/>
<dbReference type="Pfam" id="PF12822">
    <property type="entry name" value="ECF_trnsprt"/>
    <property type="match status" value="1"/>
</dbReference>
<keyword evidence="3" id="KW-1185">Reference proteome</keyword>
<keyword evidence="1" id="KW-1133">Transmembrane helix</keyword>
<feature type="transmembrane region" description="Helical" evidence="1">
    <location>
        <begin position="98"/>
        <end position="121"/>
    </location>
</feature>
<evidence type="ECO:0000256" key="1">
    <source>
        <dbReference type="SAM" id="Phobius"/>
    </source>
</evidence>
<dbReference type="Gene3D" id="1.10.1760.20">
    <property type="match status" value="1"/>
</dbReference>
<dbReference type="EMBL" id="CP041666">
    <property type="protein sequence ID" value="QDP40500.1"/>
    <property type="molecule type" value="Genomic_DNA"/>
</dbReference>
<sequence length="170" mass="19039">MNTYRITVISILAALAVVGRFAFQFLPNVQPVTTIIIICGLFLGPVSAIILAILTTYMSNLLLGMGIWTIWQVIIWGFIGLCSGWLGKWKRNLPFGLLVAYAVLIGYLYGFVISLATYTVAGSFWPYYFSGLLFDTYHAVGNAFFMIVLYPVLSKILEKYYGNYLKSNTL</sequence>
<feature type="transmembrane region" description="Helical" evidence="1">
    <location>
        <begin position="127"/>
        <end position="153"/>
    </location>
</feature>
<organism evidence="2 3">
    <name type="scientific">Radiobacillus deserti</name>
    <dbReference type="NCBI Taxonomy" id="2594883"/>
    <lineage>
        <taxon>Bacteria</taxon>
        <taxon>Bacillati</taxon>
        <taxon>Bacillota</taxon>
        <taxon>Bacilli</taxon>
        <taxon>Bacillales</taxon>
        <taxon>Bacillaceae</taxon>
        <taxon>Radiobacillus</taxon>
    </lineage>
</organism>
<dbReference type="AlphaFoldDB" id="A0A516KGH4"/>
<dbReference type="RefSeq" id="WP_143894133.1">
    <property type="nucleotide sequence ID" value="NZ_CP041666.1"/>
</dbReference>
<dbReference type="Proteomes" id="UP000315215">
    <property type="component" value="Chromosome"/>
</dbReference>
<keyword evidence="1" id="KW-0812">Transmembrane</keyword>
<name>A0A516KGH4_9BACI</name>
<reference evidence="2 3" key="1">
    <citation type="submission" date="2019-07" db="EMBL/GenBank/DDBJ databases">
        <authorList>
            <person name="Li J."/>
        </authorList>
    </citation>
    <scope>NUCLEOTIDE SEQUENCE [LARGE SCALE GENOMIC DNA]</scope>
    <source>
        <strain evidence="2 3">TKL69</strain>
    </source>
</reference>
<dbReference type="OrthoDB" id="5198189at2"/>
<feature type="transmembrane region" description="Helical" evidence="1">
    <location>
        <begin position="35"/>
        <end position="59"/>
    </location>
</feature>
<dbReference type="GO" id="GO:0022857">
    <property type="term" value="F:transmembrane transporter activity"/>
    <property type="evidence" value="ECO:0007669"/>
    <property type="project" value="InterPro"/>
</dbReference>
<dbReference type="InterPro" id="IPR024529">
    <property type="entry name" value="ECF_trnsprt_substrate-spec"/>
</dbReference>
<evidence type="ECO:0000313" key="2">
    <source>
        <dbReference type="EMBL" id="QDP40500.1"/>
    </source>
</evidence>
<accession>A0A516KGH4</accession>
<keyword evidence="1" id="KW-0472">Membrane</keyword>